<evidence type="ECO:0000313" key="1">
    <source>
        <dbReference type="EnsemblMetazoa" id="Aqu2.1.02049_001"/>
    </source>
</evidence>
<proteinExistence type="predicted"/>
<dbReference type="OrthoDB" id="76105at2759"/>
<name>A0A1X7SJ25_AMPQE</name>
<protein>
    <submittedName>
        <fullName evidence="1">Uncharacterized protein</fullName>
    </submittedName>
</protein>
<accession>A0A1X7SJ25</accession>
<organism evidence="1">
    <name type="scientific">Amphimedon queenslandica</name>
    <name type="common">Sponge</name>
    <dbReference type="NCBI Taxonomy" id="400682"/>
    <lineage>
        <taxon>Eukaryota</taxon>
        <taxon>Metazoa</taxon>
        <taxon>Porifera</taxon>
        <taxon>Demospongiae</taxon>
        <taxon>Heteroscleromorpha</taxon>
        <taxon>Haplosclerida</taxon>
        <taxon>Niphatidae</taxon>
        <taxon>Amphimedon</taxon>
    </lineage>
</organism>
<dbReference type="eggNOG" id="ENOG502RVH7">
    <property type="taxonomic scope" value="Eukaryota"/>
</dbReference>
<dbReference type="InterPro" id="IPR032675">
    <property type="entry name" value="LRR_dom_sf"/>
</dbReference>
<dbReference type="Pfam" id="PF13516">
    <property type="entry name" value="LRR_6"/>
    <property type="match status" value="2"/>
</dbReference>
<dbReference type="Gene3D" id="3.80.10.10">
    <property type="entry name" value="Ribonuclease Inhibitor"/>
    <property type="match status" value="1"/>
</dbReference>
<dbReference type="InParanoid" id="A0A1X7SJ25"/>
<dbReference type="SUPFAM" id="SSF52047">
    <property type="entry name" value="RNI-like"/>
    <property type="match status" value="1"/>
</dbReference>
<reference evidence="1" key="1">
    <citation type="submission" date="2017-05" db="UniProtKB">
        <authorList>
            <consortium name="EnsemblMetazoa"/>
        </authorList>
    </citation>
    <scope>IDENTIFICATION</scope>
</reference>
<sequence>MLRSNQTLENLSLSSNRIGTDGGETLIASLCDNTTLSKLLLAQNPLDDAVCMRCIEVFSKHNLTLQVLDLNDTNISPAALKNFVAHLKKSKSKINRASLGEHILTMSEKEHKNLSTISGNPLEVANWRPPPAS</sequence>
<dbReference type="AlphaFoldDB" id="A0A1X7SJ25"/>
<dbReference type="SMART" id="SM00368">
    <property type="entry name" value="LRR_RI"/>
    <property type="match status" value="3"/>
</dbReference>
<dbReference type="InterPro" id="IPR001611">
    <property type="entry name" value="Leu-rich_rpt"/>
</dbReference>
<dbReference type="InterPro" id="IPR052394">
    <property type="entry name" value="LRR-containing"/>
</dbReference>
<dbReference type="EnsemblMetazoa" id="Aqu2.1.02049_001">
    <property type="protein sequence ID" value="Aqu2.1.02049_001"/>
    <property type="gene ID" value="Aqu2.1.02049"/>
</dbReference>
<dbReference type="PANTHER" id="PTHR24114">
    <property type="entry name" value="LEUCINE RICH REPEAT FAMILY PROTEIN"/>
    <property type="match status" value="1"/>
</dbReference>
<dbReference type="PANTHER" id="PTHR24114:SF2">
    <property type="entry name" value="F-BOX DOMAIN-CONTAINING PROTEIN-RELATED"/>
    <property type="match status" value="1"/>
</dbReference>